<dbReference type="FunFam" id="3.30.559.30:FF:000006">
    <property type="entry name" value="Yersiniabactin polyketide/non-ribosomal peptide synthetase"/>
    <property type="match status" value="2"/>
</dbReference>
<dbReference type="InterPro" id="IPR001242">
    <property type="entry name" value="Condensation_dom"/>
</dbReference>
<dbReference type="GO" id="GO:0031177">
    <property type="term" value="F:phosphopantetheine binding"/>
    <property type="evidence" value="ECO:0007669"/>
    <property type="project" value="InterPro"/>
</dbReference>
<dbReference type="InterPro" id="IPR014030">
    <property type="entry name" value="Ketoacyl_synth_N"/>
</dbReference>
<gene>
    <name evidence="15" type="ORF">GH266_22615</name>
</gene>
<name>A0A857CDD7_9HYPH</name>
<evidence type="ECO:0000313" key="16">
    <source>
        <dbReference type="Proteomes" id="UP000435648"/>
    </source>
</evidence>
<dbReference type="OrthoDB" id="9778690at2"/>
<sequence>MSVVSPEVPAVETLVDAIAHWAGKRGEEIALDFRARTGAEPVTLTYAQLSASARALAARLAREGHRGDRVLILLPSGIDYVVALLGCMQAGFIGVPVNLPGPSRVRRVLGKVGPIAADCKPRFIVTTDEIRRQSQADLDAFAQQAGARVLILDAPCERCAWQGDPLRGTDTAFLQYTSGSTGEPKGVINGHAPLMRNLRFISRLLAPKERPVVVSWLPLYHDMGLIMGVFAPLVAGGKAVVLSPTSFVADPLHWLEVASAEGAGMMPCPAFSMDACVERYDAARCAALDLSRLESFIPAAEPVLPRQVAAFQQTFAPHGLRPEAIRPAYGLAEATLLVTTGFAPAGPRHLSIEAAALEEGRAVPVEAGAAGARTYVSNGAETDGQDVRIVDPETLQTLPEGRVGEIWVGGDEIAWGYWGNEAATAATFRAVPADGSGEAARGGPFLRTGDLGFLQDGHLYVTGRLKDMMILRGQCHYPNDLEASLVGAHPAIVGGAAAAFAIDDAQGREAVVLVQEVRRDGSLDAGEVESAIREVIAREHGLALADVVLIRKGTLKRTTSGKVRRAEMRRAYLAGDLVLAVAPVAEEPASRLAPAADGYRALVAEIAAAALGLGSARRIDPQASLFALGFDSLAATQAIAALEGRLGRQLPEGLLFDHPTVASLADWLTRSEQASGEAAETAAPSRADARAASGSAPRAEPLAIIGLSCLFPGGDEDFDDPARFWSFLMQGGDAVRPLSPARFAPEPEIPGFGACLTRVDGFDAAFFGMGAREAINTDPQQRLLMEAAWHALEDAGIPPSRLAGTDTGVFIGIGTGDYGHIPFATGDRSHLDPYYGTGTAFAAAAGRLSFFFDWHGPSLAVDTACSASHAAVHNACQALRLGECGVALAGGVKLQMLTEIDLVLARAGMLAADGRCKTFDASADGYVRGEGLGMVVLKRLSDALRDGDPIRAVVLESVLAQDGASAGLSAPNAAAQRRMIDTALRRAGLTPGDIDYLELHGTGTRLGDPIEYRAVRDVFAGRPKDDPLYLGSVKTNIGHLEAGAGIAGLIKAVLAVEAGQVPPHLHLNEVNPEIGLGEIPAVVPDRATDWPRRGSLRRAGVTSFGFAGTIGHILLEQAPEQAPEQAAGQAADGPPPPLLLAFSARSREAADSLCRAFAERLSQPGTDARALVNAAAHHRDHEAGHRVAVAAGDAAGLVAELERAVCEDRPAKPARIAFLFTGQGAQYPAMCRGLYDAEPVFREAFDRADAALLPHLGRSIRDLVFNAGEEELRRTEFAQPALFAVQFALARLWRAFGVEPAAVIGHSIGEFAAFVHAGMLELDDAARVIARRGRLMQELPEAGAMLAVRLPQDEAEALADQHGLSLAAVNSSADAVLAGSEDKVERLAALLERQGVSARRLHVSHAFHSALMEPMLAPFAEVTADIALTEPRLAVFSTVTGAQLRQAPGADYWGNQARRTVRYAEALGRAFEAGCDTFVEIGPRPVLTMLSQREAQHRDLTGALFLASAAPDDAGGLMLRRSLAALYRRGVDANRAAVFRGERARPSQLPLYPFVHTSYWLDYGASQPARAALPAPGRDSSGVLPLYRVEWDEVELPPVAPASASVPATPLITVGGSPDLVRALREAAPGREIAACGSDEQFIGNPEQPIVWLDGFEAEGEDAAPNVSVLWRLIRLSQKLQSRSQKFRILLPTRGAQGENGTDAPFQAAFWGAARSLSIECPDLQILLVDIAPDCDPAGIFTELLPRLEAVFEEQDMLQARADGWFSPRITALEAPAPQEAASLPVDGAYLVCGGAGATGAHVVEWLAAKGVRHIVVTARSAPGPRARAAHERLRLAGVDIRHVEADVADEAAMAAVLAGIDGENVPLRGVFHCAGIGLFDTLEELGEENFSAVLRSKLQGSAVLHRLTEHRTDLAAFVLFSSISGVWGSRLQIHYGAANAYQDALVRSRRARGLPGLSIAWGPWGGKGGLSDLEDNLLDLLRRARIHKFEPARGIATLDRLVTGPGGTVVAVDVEWPAFAPLYRAFGRSDLLARVAPALAGPVEGERPDWSRLSEDERRQTVGAFVDAALREVLKVDAGVLSDEADLIGLGLDSILVMDLARVIARDLGLACPLRAIFENATPGRLRAHLVALAGEAEPSERSGDISAGSGGQGLILADANARHEPFPLTELQYAYWVGRDPRHVLGGIACHAYLETEPDTPFDIARLEEAWNLLIARHDALRLVVDDTGRQRILAEVPRYRIDVTDLSEADADRIAYHLLEMRDTLSHQVLDPSVWPMFDIRLTRMPGGRDRLHISIDMLINDAMSSQILWQEWQAIYLSGSAEAAGLPPFTISFRDYVLAKSAPDAERQRRFETDRTYWLAQLDELPQGPQLPLARAPEHIGAPRFSRLQAGLDAARWEALKAQARKVGVTPAGLLVGVFGEVLAAWSDQARFSLNLTIFDRLALHEDVPRLVGDFTCLTLLALDFEAAMPLGERLRDVQGRMFEALEHRTFSAVDVLRELNRGEAGRQFAAPVVFTSQLGMQDPTKGTSEGDVLGRLVHGITQTPQVWLDHQAGEQDGALVYNWDVVDGLFPAGLVEGMFTAYGALLERLADEAKTWHEPVGDLRPESQRKVRRAVNETARELPLDLLDAPFFRKAQAMPQALALVAGGRSYSYGELAGWVRRLAGGLRQAGIRRGERVAVLMEKGAEQAAACLAILSQGGVYVPVDPAIPSQRFASIVETSGIRLGLTQARLTERLPEFSGKLVLADEEACDGYEEAGPASGRALSDEAYVIYTSGSTGTPKGVLIDHRGASNTVLDINARFDVDENDRIFGFSALGFDLSVYDLFGSFAAGAALVLPDPEGTHDPSHWAELIARLRATVWNSVPAVCDLLLGETEADLSSLRLVLLSGDWVPLKLPAILRERVPGARLIAMGGATEASIWSNWFEVEEVQPGWTSIPYGTPLSNQSYRVLDARLRDRPDWVIGDLHIGGVGLALGYEGDKERTEAAFVRHPDGERLYRTGDMARYWPDGIIEFLGRRDTQVKIAGHRIELGDIEAALAGHAGIRDAVVDVVGSQERGRRLVAWLRLEGSHPDFHETLAADPAEAAAIAASLGDTLAGGMQAIALPQGRADAYAAWQAGLAARTLADLFAEAGLPVEGDKTFDPQDAVAALGLVSDFRPQLPRWLAHLERQGVLRRAGDRFRFGALPSSWEEMEDGAREAGQARDLVVRLKGLVPEIAVVLRGEMDPLELFYADGADLSPERLARLHPCAVDAHRRIGEALAEMAKAAGRPLRVLELGARGGVATRDWLSGLTEAAAGEPARTLIDLVLADPSPLLLAEATRDLPGGVNAATVVLDPEGTLPAELDPNSFDVVLAFNALHRARDVGDLLANARSLLKPAGHLLAVELTVNGPMIDLTAGLIERGFAGLADQRKESGLPLMAAPAWMQSLGSAGFDAAMALDPADNGDLAVLVARNVDPAVRFRSERVIRHLERVLPAYMVPRQVVPLAALPLSANGKVDRKRLPMPGEAAPEQQAMAAPRSESERRLAAIWSELLGHEVGRDANFFAAGGDSLIAVRMTERIRAVFGRKVKLRSIFAMQDLAELAAHLDDLGREGQEASGEAPVQLSVDPHAQFEPFPLTDVQQAYFIGRQPLFPLGGVSTHIFAEIDVTDLSAEALGWAWNRLVQRHGMLRAVIDEEGNQRILPQVPVFSAMTADLTEGDEAALEHWLERQRREMSHRVYDTAQWPLFDVRMAKHAGGVRLLVSLDNLVCDGRSMVMILSEWAALARDRETVLPPLDLSFRDVVLHWESEEASPAHAASLEHWFARLPDLPPAPNLPLRRKPEDLTPPRFARLAGTLSHAEWAAFRAHAAAAGLSPNAALLSAYAASLRGGGGGDRFSLNLTLFRRDPIHPQIDLLVGDFTSLLLVPFEAREGEGFAAAARRLQDRLMEDLEHARVSAVRVMREAARRGTDAQALAVPVVFTSGVGVDNTASDGRTADWLGRFTGGITQTPQVWIDHQVVDRDGELAFNWDHVEGLFDGEWIEGVFNAYCRMLSDLAADANAWQALLAAVEPAAAGALPDTDGVETSEDAEADETRSGPVDGAIAELIADLLAQELGTGPVDRSASFFELGATSLTLLRLHQKLRKALGRNFPVVAMFAHPSVQALAGHLGAPEPVLAGEAGHAGTRRAAGRANAERRRRVREL</sequence>
<dbReference type="InterPro" id="IPR025110">
    <property type="entry name" value="AMP-bd_C"/>
</dbReference>
<dbReference type="Gene3D" id="3.30.559.10">
    <property type="entry name" value="Chloramphenicol acetyltransferase-like domain"/>
    <property type="match status" value="2"/>
</dbReference>
<dbReference type="CDD" id="cd19535">
    <property type="entry name" value="Cyc_NRPS"/>
    <property type="match status" value="2"/>
</dbReference>
<dbReference type="SUPFAM" id="SSF53335">
    <property type="entry name" value="S-adenosyl-L-methionine-dependent methyltransferases"/>
    <property type="match status" value="1"/>
</dbReference>
<dbReference type="PROSITE" id="PS50075">
    <property type="entry name" value="CARRIER"/>
    <property type="match status" value="4"/>
</dbReference>
<dbReference type="InterPro" id="IPR020845">
    <property type="entry name" value="AMP-binding_CS"/>
</dbReference>
<evidence type="ECO:0000256" key="8">
    <source>
        <dbReference type="ARBA" id="ARBA00022832"/>
    </source>
</evidence>
<dbReference type="SMART" id="SM01294">
    <property type="entry name" value="PKS_PP_betabranch"/>
    <property type="match status" value="1"/>
</dbReference>
<evidence type="ECO:0000256" key="11">
    <source>
        <dbReference type="ARBA" id="ARBA00029443"/>
    </source>
</evidence>
<dbReference type="GO" id="GO:0006633">
    <property type="term" value="P:fatty acid biosynthetic process"/>
    <property type="evidence" value="ECO:0007669"/>
    <property type="project" value="InterPro"/>
</dbReference>
<dbReference type="InterPro" id="IPR009081">
    <property type="entry name" value="PP-bd_ACP"/>
</dbReference>
<dbReference type="Gene3D" id="3.30.559.30">
    <property type="entry name" value="Nonribosomal peptide synthetase, condensation domain"/>
    <property type="match status" value="2"/>
</dbReference>
<feature type="region of interest" description="Disordered" evidence="12">
    <location>
        <begin position="4063"/>
        <end position="4084"/>
    </location>
</feature>
<dbReference type="SMART" id="SM00827">
    <property type="entry name" value="PKS_AT"/>
    <property type="match status" value="1"/>
</dbReference>
<organism evidence="15 16">
    <name type="scientific">Stappia indica</name>
    <dbReference type="NCBI Taxonomy" id="538381"/>
    <lineage>
        <taxon>Bacteria</taxon>
        <taxon>Pseudomonadati</taxon>
        <taxon>Pseudomonadota</taxon>
        <taxon>Alphaproteobacteria</taxon>
        <taxon>Hyphomicrobiales</taxon>
        <taxon>Stappiaceae</taxon>
        <taxon>Stappia</taxon>
    </lineage>
</organism>
<dbReference type="InterPro" id="IPR001227">
    <property type="entry name" value="Ac_transferase_dom_sf"/>
</dbReference>
<keyword evidence="8" id="KW-0276">Fatty acid metabolism</keyword>
<evidence type="ECO:0000256" key="6">
    <source>
        <dbReference type="ARBA" id="ARBA00022679"/>
    </source>
</evidence>
<dbReference type="PROSITE" id="PS52004">
    <property type="entry name" value="KS3_2"/>
    <property type="match status" value="1"/>
</dbReference>
<keyword evidence="10" id="KW-0511">Multifunctional enzyme</keyword>
<dbReference type="Pfam" id="PF00668">
    <property type="entry name" value="Condensation"/>
    <property type="match status" value="2"/>
</dbReference>
<feature type="region of interest" description="Disordered" evidence="12">
    <location>
        <begin position="4167"/>
        <end position="4190"/>
    </location>
</feature>
<dbReference type="InterPro" id="IPR014043">
    <property type="entry name" value="Acyl_transferase_dom"/>
</dbReference>
<dbReference type="GO" id="GO:0004312">
    <property type="term" value="F:fatty acid synthase activity"/>
    <property type="evidence" value="ECO:0007669"/>
    <property type="project" value="TreeGrafter"/>
</dbReference>
<keyword evidence="7" id="KW-0677">Repeat</keyword>
<dbReference type="PROSITE" id="PS00455">
    <property type="entry name" value="AMP_BINDING"/>
    <property type="match status" value="2"/>
</dbReference>
<dbReference type="KEGG" id="siw:GH266_22615"/>
<keyword evidence="6" id="KW-0808">Transferase</keyword>
<dbReference type="CDD" id="cd00833">
    <property type="entry name" value="PKS"/>
    <property type="match status" value="1"/>
</dbReference>
<reference evidence="15 16" key="1">
    <citation type="submission" date="2019-12" db="EMBL/GenBank/DDBJ databases">
        <title>The genome of Stappia indica PHM037.</title>
        <authorList>
            <person name="Kacar D."/>
            <person name="Galan B."/>
            <person name="Canedo L."/>
            <person name="Rodriguez P."/>
            <person name="de la Calle F."/>
            <person name="Garcia J.L."/>
        </authorList>
    </citation>
    <scope>NUCLEOTIDE SEQUENCE [LARGE SCALE GENOMIC DNA]</scope>
    <source>
        <strain evidence="15 16">PHM037</strain>
    </source>
</reference>
<dbReference type="InterPro" id="IPR010071">
    <property type="entry name" value="AA_adenyl_dom"/>
</dbReference>
<dbReference type="NCBIfam" id="TIGR01733">
    <property type="entry name" value="AA-adenyl-dom"/>
    <property type="match status" value="1"/>
</dbReference>
<dbReference type="InterPro" id="IPR000873">
    <property type="entry name" value="AMP-dep_synth/lig_dom"/>
</dbReference>
<dbReference type="InterPro" id="IPR057737">
    <property type="entry name" value="Condensation_MtbB-like"/>
</dbReference>
<dbReference type="SMART" id="SM00823">
    <property type="entry name" value="PKS_PP"/>
    <property type="match status" value="4"/>
</dbReference>
<evidence type="ECO:0000256" key="10">
    <source>
        <dbReference type="ARBA" id="ARBA00023268"/>
    </source>
</evidence>
<dbReference type="PROSITE" id="PS00012">
    <property type="entry name" value="PHOSPHOPANTETHEINE"/>
    <property type="match status" value="2"/>
</dbReference>
<feature type="domain" description="Carrier" evidence="13">
    <location>
        <begin position="2061"/>
        <end position="2135"/>
    </location>
</feature>
<evidence type="ECO:0000313" key="15">
    <source>
        <dbReference type="EMBL" id="QGZ37044.1"/>
    </source>
</evidence>
<dbReference type="Gene3D" id="3.40.50.980">
    <property type="match status" value="2"/>
</dbReference>
<feature type="domain" description="Ketosynthase family 3 (KS3)" evidence="14">
    <location>
        <begin position="699"/>
        <end position="1117"/>
    </location>
</feature>
<dbReference type="GO" id="GO:0005886">
    <property type="term" value="C:plasma membrane"/>
    <property type="evidence" value="ECO:0007669"/>
    <property type="project" value="TreeGrafter"/>
</dbReference>
<dbReference type="Gene3D" id="3.30.300.30">
    <property type="match status" value="3"/>
</dbReference>
<dbReference type="GO" id="GO:0071770">
    <property type="term" value="P:DIM/DIP cell wall layer assembly"/>
    <property type="evidence" value="ECO:0007669"/>
    <property type="project" value="TreeGrafter"/>
</dbReference>
<dbReference type="InterPro" id="IPR006162">
    <property type="entry name" value="Ppantetheine_attach_site"/>
</dbReference>
<dbReference type="PANTHER" id="PTHR43775:SF37">
    <property type="entry name" value="SI:DKEY-61P9.11"/>
    <property type="match status" value="1"/>
</dbReference>
<evidence type="ECO:0000256" key="2">
    <source>
        <dbReference type="ARBA" id="ARBA00006432"/>
    </source>
</evidence>
<dbReference type="Pfam" id="PF16197">
    <property type="entry name" value="KAsynt_C_assoc"/>
    <property type="match status" value="1"/>
</dbReference>
<dbReference type="Gene3D" id="3.40.366.10">
    <property type="entry name" value="Malonyl-Coenzyme A Acyl Carrier Protein, domain 2"/>
    <property type="match status" value="1"/>
</dbReference>
<dbReference type="InterPro" id="IPR014031">
    <property type="entry name" value="Ketoacyl_synth_C"/>
</dbReference>
<keyword evidence="4" id="KW-0597">Phosphoprotein</keyword>
<dbReference type="InterPro" id="IPR057326">
    <property type="entry name" value="KR_dom"/>
</dbReference>
<dbReference type="InterPro" id="IPR045851">
    <property type="entry name" value="AMP-bd_C_sf"/>
</dbReference>
<dbReference type="Pfam" id="PF08242">
    <property type="entry name" value="Methyltransf_12"/>
    <property type="match status" value="1"/>
</dbReference>
<dbReference type="SUPFAM" id="SSF55048">
    <property type="entry name" value="Probable ACP-binding domain of malonyl-CoA ACP transacylase"/>
    <property type="match status" value="1"/>
</dbReference>
<dbReference type="GO" id="GO:0016874">
    <property type="term" value="F:ligase activity"/>
    <property type="evidence" value="ECO:0007669"/>
    <property type="project" value="UniProtKB-KW"/>
</dbReference>
<evidence type="ECO:0000256" key="5">
    <source>
        <dbReference type="ARBA" id="ARBA00022598"/>
    </source>
</evidence>
<dbReference type="Pfam" id="PF02801">
    <property type="entry name" value="Ketoacyl-synt_C"/>
    <property type="match status" value="1"/>
</dbReference>
<dbReference type="PANTHER" id="PTHR43775">
    <property type="entry name" value="FATTY ACID SYNTHASE"/>
    <property type="match status" value="1"/>
</dbReference>
<dbReference type="CDD" id="cd02440">
    <property type="entry name" value="AdoMet_MTases"/>
    <property type="match status" value="1"/>
</dbReference>
<dbReference type="InterPro" id="IPR023213">
    <property type="entry name" value="CAT-like_dom_sf"/>
</dbReference>
<dbReference type="Gene3D" id="3.40.50.12780">
    <property type="entry name" value="N-terminal domain of ligase-like"/>
    <property type="match status" value="1"/>
</dbReference>
<dbReference type="SUPFAM" id="SSF52151">
    <property type="entry name" value="FabD/lysophospholipase-like"/>
    <property type="match status" value="1"/>
</dbReference>
<dbReference type="FunFam" id="3.40.50.12780:FF:000013">
    <property type="entry name" value="Long-chain-fatty-acid--AMP ligase FadD32"/>
    <property type="match status" value="1"/>
</dbReference>
<evidence type="ECO:0000256" key="7">
    <source>
        <dbReference type="ARBA" id="ARBA00022737"/>
    </source>
</evidence>
<dbReference type="InterPro" id="IPR032821">
    <property type="entry name" value="PKS_assoc"/>
</dbReference>
<dbReference type="SUPFAM" id="SSF53901">
    <property type="entry name" value="Thiolase-like"/>
    <property type="match status" value="1"/>
</dbReference>
<dbReference type="SUPFAM" id="SSF52777">
    <property type="entry name" value="CoA-dependent acyltransferases"/>
    <property type="match status" value="4"/>
</dbReference>
<dbReference type="Gene3D" id="3.40.50.720">
    <property type="entry name" value="NAD(P)-binding Rossmann-like Domain"/>
    <property type="match status" value="1"/>
</dbReference>
<dbReference type="Pfam" id="PF00550">
    <property type="entry name" value="PP-binding"/>
    <property type="match status" value="4"/>
</dbReference>
<evidence type="ECO:0000256" key="1">
    <source>
        <dbReference type="ARBA" id="ARBA00001957"/>
    </source>
</evidence>
<dbReference type="Gene3D" id="1.10.1200.10">
    <property type="entry name" value="ACP-like"/>
    <property type="match status" value="4"/>
</dbReference>
<dbReference type="SUPFAM" id="SSF47336">
    <property type="entry name" value="ACP-like"/>
    <property type="match status" value="4"/>
</dbReference>
<evidence type="ECO:0000259" key="14">
    <source>
        <dbReference type="PROSITE" id="PS52004"/>
    </source>
</evidence>
<dbReference type="Pfam" id="PF00698">
    <property type="entry name" value="Acyl_transf_1"/>
    <property type="match status" value="1"/>
</dbReference>
<dbReference type="Gene3D" id="2.30.38.10">
    <property type="entry name" value="Luciferase, Domain 3"/>
    <property type="match status" value="1"/>
</dbReference>
<keyword evidence="5" id="KW-0436">Ligase</keyword>
<dbReference type="FunFam" id="3.30.559.10:FF:000023">
    <property type="entry name" value="Non-ribosomal peptide synthetase"/>
    <property type="match status" value="2"/>
</dbReference>
<dbReference type="InterPro" id="IPR020841">
    <property type="entry name" value="PKS_Beta-ketoAc_synthase_dom"/>
</dbReference>
<dbReference type="InterPro" id="IPR016035">
    <property type="entry name" value="Acyl_Trfase/lysoPLipase"/>
</dbReference>
<dbReference type="FunFam" id="3.40.366.10:FF:000002">
    <property type="entry name" value="Probable polyketide synthase 2"/>
    <property type="match status" value="1"/>
</dbReference>
<dbReference type="InterPro" id="IPR050091">
    <property type="entry name" value="PKS_NRPS_Biosynth_Enz"/>
</dbReference>
<dbReference type="InterPro" id="IPR018201">
    <property type="entry name" value="Ketoacyl_synth_AS"/>
</dbReference>
<dbReference type="InterPro" id="IPR042099">
    <property type="entry name" value="ANL_N_sf"/>
</dbReference>
<dbReference type="SUPFAM" id="SSF51735">
    <property type="entry name" value="NAD(P)-binding Rossmann-fold domains"/>
    <property type="match status" value="2"/>
</dbReference>
<dbReference type="InterPro" id="IPR036736">
    <property type="entry name" value="ACP-like_sf"/>
</dbReference>
<dbReference type="InterPro" id="IPR013217">
    <property type="entry name" value="Methyltransf_12"/>
</dbReference>
<dbReference type="CDD" id="cd05274">
    <property type="entry name" value="KR_FAS_SDR_x"/>
    <property type="match status" value="1"/>
</dbReference>
<dbReference type="Gene3D" id="3.30.70.3290">
    <property type="match status" value="1"/>
</dbReference>
<evidence type="ECO:0000256" key="12">
    <source>
        <dbReference type="SAM" id="MobiDB-lite"/>
    </source>
</evidence>
<dbReference type="InterPro" id="IPR016036">
    <property type="entry name" value="Malonyl_transacylase_ACP-bd"/>
</dbReference>
<comment type="similarity">
    <text evidence="11">In the C-terminal section; belongs to the NRP synthetase family.</text>
</comment>
<comment type="cofactor">
    <cofactor evidence="1">
        <name>pantetheine 4'-phosphate</name>
        <dbReference type="ChEBI" id="CHEBI:47942"/>
    </cofactor>
</comment>
<dbReference type="InterPro" id="IPR040097">
    <property type="entry name" value="FAAL/FAAC"/>
</dbReference>
<dbReference type="InterPro" id="IPR016039">
    <property type="entry name" value="Thiolase-like"/>
</dbReference>
<feature type="domain" description="Carrier" evidence="13">
    <location>
        <begin position="4085"/>
        <end position="4160"/>
    </location>
</feature>
<dbReference type="FunFam" id="3.40.50.12780:FF:000012">
    <property type="entry name" value="Non-ribosomal peptide synthetase"/>
    <property type="match status" value="1"/>
</dbReference>
<feature type="region of interest" description="Disordered" evidence="12">
    <location>
        <begin position="675"/>
        <end position="694"/>
    </location>
</feature>
<dbReference type="SMART" id="SM00825">
    <property type="entry name" value="PKS_KS"/>
    <property type="match status" value="1"/>
</dbReference>
<evidence type="ECO:0000256" key="4">
    <source>
        <dbReference type="ARBA" id="ARBA00022553"/>
    </source>
</evidence>
<dbReference type="EMBL" id="CP046908">
    <property type="protein sequence ID" value="QGZ37044.1"/>
    <property type="molecule type" value="Genomic_DNA"/>
</dbReference>
<evidence type="ECO:0000256" key="9">
    <source>
        <dbReference type="ARBA" id="ARBA00023098"/>
    </source>
</evidence>
<feature type="compositionally biased region" description="Acidic residues" evidence="12">
    <location>
        <begin position="4068"/>
        <end position="4078"/>
    </location>
</feature>
<dbReference type="SUPFAM" id="SSF56801">
    <property type="entry name" value="Acetyl-CoA synthetase-like"/>
    <property type="match status" value="2"/>
</dbReference>
<dbReference type="InterPro" id="IPR029063">
    <property type="entry name" value="SAM-dependent_MTases_sf"/>
</dbReference>
<dbReference type="Pfam" id="PF00109">
    <property type="entry name" value="ketoacyl-synt"/>
    <property type="match status" value="1"/>
</dbReference>
<feature type="domain" description="Carrier" evidence="13">
    <location>
        <begin position="597"/>
        <end position="672"/>
    </location>
</feature>
<dbReference type="Proteomes" id="UP000435648">
    <property type="component" value="Chromosome"/>
</dbReference>
<dbReference type="Pfam" id="PF00501">
    <property type="entry name" value="AMP-binding"/>
    <property type="match status" value="2"/>
</dbReference>
<dbReference type="RefSeq" id="WP_158195862.1">
    <property type="nucleotide sequence ID" value="NZ_CP046908.1"/>
</dbReference>
<dbReference type="Gene3D" id="3.40.47.10">
    <property type="match status" value="1"/>
</dbReference>
<dbReference type="PROSITE" id="PS00606">
    <property type="entry name" value="KS3_1"/>
    <property type="match status" value="1"/>
</dbReference>
<dbReference type="Pfam" id="PF23024">
    <property type="entry name" value="AMP-dom_DIP2-like"/>
    <property type="match status" value="1"/>
</dbReference>
<dbReference type="Gene3D" id="3.40.50.150">
    <property type="entry name" value="Vaccinia Virus protein VP39"/>
    <property type="match status" value="1"/>
</dbReference>
<dbReference type="InterPro" id="IPR036291">
    <property type="entry name" value="NAD(P)-bd_dom_sf"/>
</dbReference>
<dbReference type="InterPro" id="IPR013968">
    <property type="entry name" value="PKS_KR"/>
</dbReference>
<comment type="similarity">
    <text evidence="2">Belongs to the ATP-dependent AMP-binding enzyme family.</text>
</comment>
<dbReference type="GO" id="GO:0005737">
    <property type="term" value="C:cytoplasm"/>
    <property type="evidence" value="ECO:0007669"/>
    <property type="project" value="TreeGrafter"/>
</dbReference>
<dbReference type="Pfam" id="PF08659">
    <property type="entry name" value="KR"/>
    <property type="match status" value="1"/>
</dbReference>
<dbReference type="CDD" id="cd05931">
    <property type="entry name" value="FAAL"/>
    <property type="match status" value="1"/>
</dbReference>
<dbReference type="InterPro" id="IPR020806">
    <property type="entry name" value="PKS_PP-bd"/>
</dbReference>
<evidence type="ECO:0000259" key="13">
    <source>
        <dbReference type="PROSITE" id="PS50075"/>
    </source>
</evidence>
<dbReference type="GO" id="GO:0004315">
    <property type="term" value="F:3-oxoacyl-[acyl-carrier-protein] synthase activity"/>
    <property type="evidence" value="ECO:0007669"/>
    <property type="project" value="InterPro"/>
</dbReference>
<dbReference type="SMART" id="SM00822">
    <property type="entry name" value="PKS_KR"/>
    <property type="match status" value="1"/>
</dbReference>
<feature type="compositionally biased region" description="Low complexity" evidence="12">
    <location>
        <begin position="677"/>
        <end position="694"/>
    </location>
</feature>
<dbReference type="GO" id="GO:0009403">
    <property type="term" value="P:toxin biosynthetic process"/>
    <property type="evidence" value="ECO:0007669"/>
    <property type="project" value="UniProtKB-ARBA"/>
</dbReference>
<feature type="domain" description="Carrier" evidence="13">
    <location>
        <begin position="3523"/>
        <end position="3597"/>
    </location>
</feature>
<keyword evidence="9" id="KW-0443">Lipid metabolism</keyword>
<evidence type="ECO:0000256" key="3">
    <source>
        <dbReference type="ARBA" id="ARBA00022450"/>
    </source>
</evidence>
<protein>
    <submittedName>
        <fullName evidence="15">Amino acid adenylation domain-containing protein</fullName>
    </submittedName>
</protein>
<proteinExistence type="inferred from homology"/>
<accession>A0A857CDD7</accession>
<keyword evidence="3" id="KW-0596">Phosphopantetheine</keyword>